<dbReference type="RefSeq" id="WP_319807380.1">
    <property type="nucleotide sequence ID" value="NZ_CP107052.1"/>
</dbReference>
<proteinExistence type="predicted"/>
<name>A0ABY6GJS3_9PROT</name>
<reference evidence="1" key="1">
    <citation type="submission" date="2022-10" db="EMBL/GenBank/DDBJ databases">
        <title>Candidatus Kirkpatrella diaphorinas gen. nov., sp. nov., an uncultured endosymbiont identified in a population of Diaphorina citri from Hawaii.</title>
        <authorList>
            <person name="Henry E.M."/>
            <person name="Carlson C.R."/>
            <person name="Kuo Y.-W."/>
        </authorList>
    </citation>
    <scope>NUCLEOTIDE SEQUENCE</scope>
    <source>
        <strain evidence="1">CADCRV1</strain>
    </source>
</reference>
<evidence type="ECO:0000313" key="2">
    <source>
        <dbReference type="Proteomes" id="UP001163831"/>
    </source>
</evidence>
<protein>
    <submittedName>
        <fullName evidence="1">Uncharacterized protein</fullName>
    </submittedName>
</protein>
<dbReference type="EMBL" id="CP107052">
    <property type="protein sequence ID" value="UYH51785.1"/>
    <property type="molecule type" value="Genomic_DNA"/>
</dbReference>
<dbReference type="Proteomes" id="UP001163831">
    <property type="component" value="Chromosome"/>
</dbReference>
<accession>A0ABY6GJS3</accession>
<gene>
    <name evidence="1" type="ORF">N5W20_02675</name>
</gene>
<organism evidence="1 2">
    <name type="scientific">Candidatus Kirkpatrickella diaphorinae</name>
    <dbReference type="NCBI Taxonomy" id="2984322"/>
    <lineage>
        <taxon>Bacteria</taxon>
        <taxon>Pseudomonadati</taxon>
        <taxon>Pseudomonadota</taxon>
        <taxon>Alphaproteobacteria</taxon>
        <taxon>Acetobacterales</taxon>
        <taxon>Acetobacteraceae</taxon>
        <taxon>Candidatus Kirkpatrickella</taxon>
    </lineage>
</organism>
<sequence length="51" mass="5476">MEVFLAAADIHPSLDAVTMEIVAWERHAASGSTDEGEKWVLLPDNIPSAPS</sequence>
<evidence type="ECO:0000313" key="1">
    <source>
        <dbReference type="EMBL" id="UYH51785.1"/>
    </source>
</evidence>
<keyword evidence="2" id="KW-1185">Reference proteome</keyword>